<keyword evidence="2" id="KW-1185">Reference proteome</keyword>
<dbReference type="AlphaFoldDB" id="A0AAW0S7T1"/>
<dbReference type="SUPFAM" id="SSF103196">
    <property type="entry name" value="Roadblock/LC7 domain"/>
    <property type="match status" value="1"/>
</dbReference>
<comment type="caution">
    <text evidence="1">The sequence shown here is derived from an EMBL/GenBank/DDBJ whole genome shotgun (WGS) entry which is preliminary data.</text>
</comment>
<dbReference type="Gene3D" id="3.30.450.30">
    <property type="entry name" value="Dynein light chain 2a, cytoplasmic"/>
    <property type="match status" value="1"/>
</dbReference>
<sequence length="158" mass="17108">MMADVTNGNSAILDEKLSRLSKKPGVKASIVIDRASGSILKTSGDVSVLGTTQSRTASTAASFSNEPAAAEESNSKGIDDFAAMIWKFVNNSGAMVEEMDKDVCCCLVPSAKKKPDEGMLTRHQDDLRLLRLRTKKHEIVIVLDPRYLLTVIHDTPSS</sequence>
<dbReference type="PANTHER" id="PTHR10779">
    <property type="entry name" value="DYNEIN LIGHT CHAIN ROADBLOCK"/>
    <property type="match status" value="1"/>
</dbReference>
<organism evidence="1 2">
    <name type="scientific">Beauveria asiatica</name>
    <dbReference type="NCBI Taxonomy" id="1069075"/>
    <lineage>
        <taxon>Eukaryota</taxon>
        <taxon>Fungi</taxon>
        <taxon>Dikarya</taxon>
        <taxon>Ascomycota</taxon>
        <taxon>Pezizomycotina</taxon>
        <taxon>Sordariomycetes</taxon>
        <taxon>Hypocreomycetidae</taxon>
        <taxon>Hypocreales</taxon>
        <taxon>Cordycipitaceae</taxon>
        <taxon>Beauveria</taxon>
    </lineage>
</organism>
<gene>
    <name evidence="1" type="ORF">G3M48_005689</name>
</gene>
<proteinExistence type="predicted"/>
<dbReference type="Proteomes" id="UP001397290">
    <property type="component" value="Unassembled WGS sequence"/>
</dbReference>
<reference evidence="1 2" key="1">
    <citation type="submission" date="2020-02" db="EMBL/GenBank/DDBJ databases">
        <title>Comparative genomics of the hypocrealean fungal genus Beauvera.</title>
        <authorList>
            <person name="Showalter D.N."/>
            <person name="Bushley K.E."/>
            <person name="Rehner S.A."/>
        </authorList>
    </citation>
    <scope>NUCLEOTIDE SEQUENCE [LARGE SCALE GENOMIC DNA]</scope>
    <source>
        <strain evidence="1 2">ARSEF4384</strain>
    </source>
</reference>
<dbReference type="EMBL" id="JAAHCF010000038">
    <property type="protein sequence ID" value="KAK8149771.1"/>
    <property type="molecule type" value="Genomic_DNA"/>
</dbReference>
<evidence type="ECO:0000313" key="2">
    <source>
        <dbReference type="Proteomes" id="UP001397290"/>
    </source>
</evidence>
<protein>
    <recommendedName>
        <fullName evidence="3">Roadblock/LAMTOR2 domain-containing protein</fullName>
    </recommendedName>
</protein>
<evidence type="ECO:0008006" key="3">
    <source>
        <dbReference type="Google" id="ProtNLM"/>
    </source>
</evidence>
<evidence type="ECO:0000313" key="1">
    <source>
        <dbReference type="EMBL" id="KAK8149771.1"/>
    </source>
</evidence>
<name>A0AAW0S7T1_9HYPO</name>
<accession>A0AAW0S7T1</accession>